<dbReference type="Pfam" id="PF13576">
    <property type="entry name" value="Pentapeptide_3"/>
    <property type="match status" value="2"/>
</dbReference>
<evidence type="ECO:0008006" key="3">
    <source>
        <dbReference type="Google" id="ProtNLM"/>
    </source>
</evidence>
<sequence>MIDLLCAYLRMPFATDERESVLPAGERAVRRTAQGLLAARIRPYLDPEDHERNNPRHWPELYELNLAGAMLIDFNMSGCRFGPAIFTGAKFIGEAGFRYASFPSGVQFDDLVFGDGAEFNRVRFEVDANFMRARSKGYVSFHSVDFATDATFDDARFDDFCTFGSVSFGWNAFFRAVRFEEVDFQKASFERAAWFDKSWFHGAVDFQKAQFHARLDLDDSIGSPTATTYLGKRSMWPDGWTLGEAAGPGGEWRKLVQV</sequence>
<dbReference type="Gene3D" id="2.160.20.80">
    <property type="entry name" value="E3 ubiquitin-protein ligase SopA"/>
    <property type="match status" value="1"/>
</dbReference>
<dbReference type="EMBL" id="BAABBE010000005">
    <property type="protein sequence ID" value="GAA3634911.1"/>
    <property type="molecule type" value="Genomic_DNA"/>
</dbReference>
<name>A0ABP7ALE3_9PSEU</name>
<dbReference type="SUPFAM" id="SSF141571">
    <property type="entry name" value="Pentapeptide repeat-like"/>
    <property type="match status" value="1"/>
</dbReference>
<comment type="caution">
    <text evidence="1">The sequence shown here is derived from an EMBL/GenBank/DDBJ whole genome shotgun (WGS) entry which is preliminary data.</text>
</comment>
<evidence type="ECO:0000313" key="2">
    <source>
        <dbReference type="Proteomes" id="UP001500711"/>
    </source>
</evidence>
<protein>
    <recommendedName>
        <fullName evidence="3">Pentapeptide repeat-containing protein</fullName>
    </recommendedName>
</protein>
<dbReference type="InterPro" id="IPR001646">
    <property type="entry name" value="5peptide_repeat"/>
</dbReference>
<proteinExistence type="predicted"/>
<accession>A0ABP7ALE3</accession>
<gene>
    <name evidence="1" type="ORF">GCM10022267_21940</name>
</gene>
<evidence type="ECO:0000313" key="1">
    <source>
        <dbReference type="EMBL" id="GAA3634911.1"/>
    </source>
</evidence>
<organism evidence="1 2">
    <name type="scientific">Lentzea roselyniae</name>
    <dbReference type="NCBI Taxonomy" id="531940"/>
    <lineage>
        <taxon>Bacteria</taxon>
        <taxon>Bacillati</taxon>
        <taxon>Actinomycetota</taxon>
        <taxon>Actinomycetes</taxon>
        <taxon>Pseudonocardiales</taxon>
        <taxon>Pseudonocardiaceae</taxon>
        <taxon>Lentzea</taxon>
    </lineage>
</organism>
<dbReference type="RefSeq" id="WP_346129404.1">
    <property type="nucleotide sequence ID" value="NZ_BAABBE010000005.1"/>
</dbReference>
<dbReference type="Proteomes" id="UP001500711">
    <property type="component" value="Unassembled WGS sequence"/>
</dbReference>
<reference evidence="2" key="1">
    <citation type="journal article" date="2019" name="Int. J. Syst. Evol. Microbiol.">
        <title>The Global Catalogue of Microorganisms (GCM) 10K type strain sequencing project: providing services to taxonomists for standard genome sequencing and annotation.</title>
        <authorList>
            <consortium name="The Broad Institute Genomics Platform"/>
            <consortium name="The Broad Institute Genome Sequencing Center for Infectious Disease"/>
            <person name="Wu L."/>
            <person name="Ma J."/>
        </authorList>
    </citation>
    <scope>NUCLEOTIDE SEQUENCE [LARGE SCALE GENOMIC DNA]</scope>
    <source>
        <strain evidence="2">JCM 17494</strain>
    </source>
</reference>
<keyword evidence="2" id="KW-1185">Reference proteome</keyword>